<evidence type="ECO:0000313" key="4">
    <source>
        <dbReference type="Proteomes" id="UP000001431"/>
    </source>
</evidence>
<dbReference type="EMBL" id="CP000561">
    <property type="protein sequence ID" value="ABO08405.1"/>
    <property type="molecule type" value="Genomic_DNA"/>
</dbReference>
<keyword evidence="1" id="KW-0479">Metal-binding</keyword>
<keyword evidence="1" id="KW-0862">Zinc</keyword>
<feature type="domain" description="SWIM-type" evidence="2">
    <location>
        <begin position="69"/>
        <end position="103"/>
    </location>
</feature>
<dbReference type="GeneID" id="4908232"/>
<name>A3MUT8_PYRCJ</name>
<accession>A3MUT8</accession>
<organism evidence="3 4">
    <name type="scientific">Pyrobaculum calidifontis (strain DSM 21063 / JCM 11548 / VA1)</name>
    <dbReference type="NCBI Taxonomy" id="410359"/>
    <lineage>
        <taxon>Archaea</taxon>
        <taxon>Thermoproteota</taxon>
        <taxon>Thermoprotei</taxon>
        <taxon>Thermoproteales</taxon>
        <taxon>Thermoproteaceae</taxon>
        <taxon>Pyrobaculum</taxon>
    </lineage>
</organism>
<dbReference type="STRING" id="410359.Pcal_0980"/>
<dbReference type="OrthoDB" id="25498at2157"/>
<dbReference type="InterPro" id="IPR007527">
    <property type="entry name" value="Znf_SWIM"/>
</dbReference>
<dbReference type="Proteomes" id="UP000001431">
    <property type="component" value="Chromosome"/>
</dbReference>
<dbReference type="eggNOG" id="arCOG05658">
    <property type="taxonomic scope" value="Archaea"/>
</dbReference>
<evidence type="ECO:0000256" key="1">
    <source>
        <dbReference type="PROSITE-ProRule" id="PRU00325"/>
    </source>
</evidence>
<dbReference type="GO" id="GO:0008270">
    <property type="term" value="F:zinc ion binding"/>
    <property type="evidence" value="ECO:0007669"/>
    <property type="project" value="UniProtKB-KW"/>
</dbReference>
<dbReference type="Pfam" id="PF04434">
    <property type="entry name" value="SWIM"/>
    <property type="match status" value="1"/>
</dbReference>
<dbReference type="PROSITE" id="PS50966">
    <property type="entry name" value="ZF_SWIM"/>
    <property type="match status" value="1"/>
</dbReference>
<evidence type="ECO:0000313" key="3">
    <source>
        <dbReference type="EMBL" id="ABO08405.1"/>
    </source>
</evidence>
<evidence type="ECO:0000259" key="2">
    <source>
        <dbReference type="PROSITE" id="PS50966"/>
    </source>
</evidence>
<dbReference type="AlphaFoldDB" id="A3MUT8"/>
<reference evidence="3" key="1">
    <citation type="submission" date="2007-02" db="EMBL/GenBank/DDBJ databases">
        <title>Complete sequence of Pyrobaculum calidifontis JCM 11548.</title>
        <authorList>
            <consortium name="US DOE Joint Genome Institute"/>
            <person name="Copeland A."/>
            <person name="Lucas S."/>
            <person name="Lapidus A."/>
            <person name="Barry K."/>
            <person name="Glavina del Rio T."/>
            <person name="Dalin E."/>
            <person name="Tice H."/>
            <person name="Pitluck S."/>
            <person name="Chain P."/>
            <person name="Malfatti S."/>
            <person name="Shin M."/>
            <person name="Vergez L."/>
            <person name="Schmutz J."/>
            <person name="Larimer F."/>
            <person name="Land M."/>
            <person name="Hauser L."/>
            <person name="Kyrpides N."/>
            <person name="Mikhailova N."/>
            <person name="Cozen A.E."/>
            <person name="Fitz-Gibbon S.T."/>
            <person name="House C.H."/>
            <person name="Saltikov C."/>
            <person name="Lowe T.M."/>
            <person name="Richardson P."/>
        </authorList>
    </citation>
    <scope>NUCLEOTIDE SEQUENCE [LARGE SCALE GENOMIC DNA]</scope>
    <source>
        <strain evidence="3">JCM 11548</strain>
    </source>
</reference>
<dbReference type="KEGG" id="pcl:Pcal_0980"/>
<dbReference type="HOGENOM" id="CLU_1943941_0_0_2"/>
<dbReference type="RefSeq" id="WP_011849663.1">
    <property type="nucleotide sequence ID" value="NC_009073.1"/>
</dbReference>
<keyword evidence="4" id="KW-1185">Reference proteome</keyword>
<keyword evidence="1" id="KW-0863">Zinc-finger</keyword>
<sequence length="124" mass="13953">MRQQPIDEEIRQFLLSLAKALGMRVEDVLDLYFYVSPATVRLVEVVEQGGEIVGVRLAVKSRKRTDVWYYTSVGLYGAKCTCRGNAVGGKICRHIIIGLITWHMSSLLKKGRGVDLSRLAWLKS</sequence>
<gene>
    <name evidence="3" type="ordered locus">Pcal_0980</name>
</gene>
<proteinExistence type="predicted"/>
<protein>
    <submittedName>
        <fullName evidence="3">Zinc finger, SWIM domain protein</fullName>
    </submittedName>
</protein>